<dbReference type="EMBL" id="JXBL01000001">
    <property type="protein sequence ID" value="KIE41507.1"/>
    <property type="molecule type" value="Genomic_DNA"/>
</dbReference>
<dbReference type="Proteomes" id="UP000031433">
    <property type="component" value="Unassembled WGS sequence"/>
</dbReference>
<proteinExistence type="predicted"/>
<dbReference type="RefSeq" id="WP_039643291.1">
    <property type="nucleotide sequence ID" value="NZ_JXBL01000001.1"/>
</dbReference>
<dbReference type="AlphaFoldDB" id="A0A0C1QLN0"/>
<comment type="caution">
    <text evidence="1">The sequence shown here is derived from an EMBL/GenBank/DDBJ whole genome shotgun (WGS) entry which is preliminary data.</text>
</comment>
<sequence>MTRSWWMTAQLILFAAVLAVPAVCRAVDLGISSDTIVRVYERDDRNGRGRSLLPVYEFMRIDYGSVTTPGLSLHAYGWGRLDLRDSHEDGDAEGDLLYAYLEYIDPDRDHQVRIGRQYLFEGVMRESFDGLYARTELVPTVALSAFAGMPVGAGSAAGRSGDLIYGARIVQGQRGRYDAGISYKYVANDGSRSEELLGADLSLILPAGISLFGHSTLNLLTGGWGEHSYEARIPFASMEFRPFYQRYRYSDYLNDRSGASRPFRFQTALGDRVEIAGAEGFWYPAESVEFGGRYKYLTYDRRFGNAHMATALATVRRGIFSEAGLEFGRVQGDLAENRYYLGRGYLYGDFTPWFATGDVTYVRYDRAIYGENSALFVSAGLGRKMPDPALSLKLSVDYSNDPYFHKDYRGTLAVTYAFRR</sequence>
<organism evidence="1 2">
    <name type="scientific">Geobacter soli</name>
    <dbReference type="NCBI Taxonomy" id="1510391"/>
    <lineage>
        <taxon>Bacteria</taxon>
        <taxon>Pseudomonadati</taxon>
        <taxon>Thermodesulfobacteriota</taxon>
        <taxon>Desulfuromonadia</taxon>
        <taxon>Geobacterales</taxon>
        <taxon>Geobacteraceae</taxon>
        <taxon>Geobacter</taxon>
    </lineage>
</organism>
<protein>
    <submittedName>
        <fullName evidence="1">Uncharacterized protein</fullName>
    </submittedName>
</protein>
<keyword evidence="2" id="KW-1185">Reference proteome</keyword>
<reference evidence="1 2" key="1">
    <citation type="submission" date="2015-01" db="EMBL/GenBank/DDBJ databases">
        <title>Genome sequence of the anaerobic bacterium Geobacter soli GSS01, a dissimilatory Fe(III) reducer from soil.</title>
        <authorList>
            <person name="Yang G."/>
            <person name="Zhou S."/>
        </authorList>
    </citation>
    <scope>NUCLEOTIDE SEQUENCE [LARGE SCALE GENOMIC DNA]</scope>
    <source>
        <strain evidence="1 2">GSS01</strain>
    </source>
</reference>
<gene>
    <name evidence="1" type="ORF">SE37_02095</name>
</gene>
<evidence type="ECO:0000313" key="2">
    <source>
        <dbReference type="Proteomes" id="UP000031433"/>
    </source>
</evidence>
<accession>A0A0C1QLN0</accession>
<name>A0A0C1QLN0_9BACT</name>
<evidence type="ECO:0000313" key="1">
    <source>
        <dbReference type="EMBL" id="KIE41507.1"/>
    </source>
</evidence>